<name>A0A2P2LHZ8_RHIMU</name>
<organism evidence="2">
    <name type="scientific">Rhizophora mucronata</name>
    <name type="common">Asiatic mangrove</name>
    <dbReference type="NCBI Taxonomy" id="61149"/>
    <lineage>
        <taxon>Eukaryota</taxon>
        <taxon>Viridiplantae</taxon>
        <taxon>Streptophyta</taxon>
        <taxon>Embryophyta</taxon>
        <taxon>Tracheophyta</taxon>
        <taxon>Spermatophyta</taxon>
        <taxon>Magnoliopsida</taxon>
        <taxon>eudicotyledons</taxon>
        <taxon>Gunneridae</taxon>
        <taxon>Pentapetalae</taxon>
        <taxon>rosids</taxon>
        <taxon>fabids</taxon>
        <taxon>Malpighiales</taxon>
        <taxon>Rhizophoraceae</taxon>
        <taxon>Rhizophora</taxon>
    </lineage>
</organism>
<evidence type="ECO:0000313" key="2">
    <source>
        <dbReference type="EMBL" id="MBX17594.1"/>
    </source>
</evidence>
<protein>
    <submittedName>
        <fullName evidence="2">Uncharacterized protein</fullName>
    </submittedName>
</protein>
<evidence type="ECO:0000256" key="1">
    <source>
        <dbReference type="SAM" id="Phobius"/>
    </source>
</evidence>
<dbReference type="AlphaFoldDB" id="A0A2P2LHZ8"/>
<keyword evidence="1" id="KW-0472">Membrane</keyword>
<sequence>MFWSSTGWLGTDCSVQYIYVLIFCSADFIFDIHWSCSTRKRQSVVCRYPDGRLVLYCKVLV</sequence>
<dbReference type="EMBL" id="GGEC01037110">
    <property type="protein sequence ID" value="MBX17594.1"/>
    <property type="molecule type" value="Transcribed_RNA"/>
</dbReference>
<keyword evidence="1" id="KW-1133">Transmembrane helix</keyword>
<accession>A0A2P2LHZ8</accession>
<feature type="transmembrane region" description="Helical" evidence="1">
    <location>
        <begin position="16"/>
        <end position="34"/>
    </location>
</feature>
<keyword evidence="1" id="KW-0812">Transmembrane</keyword>
<proteinExistence type="predicted"/>
<reference evidence="2" key="1">
    <citation type="submission" date="2018-02" db="EMBL/GenBank/DDBJ databases">
        <title>Rhizophora mucronata_Transcriptome.</title>
        <authorList>
            <person name="Meera S.P."/>
            <person name="Sreeshan A."/>
            <person name="Augustine A."/>
        </authorList>
    </citation>
    <scope>NUCLEOTIDE SEQUENCE</scope>
    <source>
        <tissue evidence="2">Leaf</tissue>
    </source>
</reference>